<proteinExistence type="inferred from homology"/>
<feature type="domain" description="FAD dependent oxidoreductase central" evidence="5">
    <location>
        <begin position="368"/>
        <end position="421"/>
    </location>
</feature>
<dbReference type="Pfam" id="PF16350">
    <property type="entry name" value="FAO_M"/>
    <property type="match status" value="1"/>
</dbReference>
<dbReference type="Pfam" id="PF08669">
    <property type="entry name" value="GCV_T_C"/>
    <property type="match status" value="1"/>
</dbReference>
<accession>A0A381VEB6</accession>
<dbReference type="InterPro" id="IPR027266">
    <property type="entry name" value="TrmE/GcvT-like"/>
</dbReference>
<comment type="similarity">
    <text evidence="1">Belongs to the GcvT family.</text>
</comment>
<dbReference type="Gene3D" id="3.50.50.60">
    <property type="entry name" value="FAD/NAD(P)-binding domain"/>
    <property type="match status" value="1"/>
</dbReference>
<dbReference type="SUPFAM" id="SSF51905">
    <property type="entry name" value="FAD/NAD(P)-binding domain"/>
    <property type="match status" value="1"/>
</dbReference>
<dbReference type="InterPro" id="IPR032503">
    <property type="entry name" value="FAO_M"/>
</dbReference>
<dbReference type="Gene3D" id="2.40.30.110">
    <property type="entry name" value="Aminomethyltransferase beta-barrel domains"/>
    <property type="match status" value="1"/>
</dbReference>
<dbReference type="PANTHER" id="PTHR43757:SF2">
    <property type="entry name" value="AMINOMETHYLTRANSFERASE, MITOCHONDRIAL"/>
    <property type="match status" value="1"/>
</dbReference>
<dbReference type="Pfam" id="PF01266">
    <property type="entry name" value="DAO"/>
    <property type="match status" value="1"/>
</dbReference>
<dbReference type="Gene3D" id="3.30.70.1400">
    <property type="entry name" value="Aminomethyltransferase beta-barrel domains"/>
    <property type="match status" value="1"/>
</dbReference>
<dbReference type="InterPro" id="IPR006222">
    <property type="entry name" value="GCVT_N"/>
</dbReference>
<dbReference type="SUPFAM" id="SSF103025">
    <property type="entry name" value="Folate-binding domain"/>
    <property type="match status" value="1"/>
</dbReference>
<dbReference type="PANTHER" id="PTHR43757">
    <property type="entry name" value="AMINOMETHYLTRANSFERASE"/>
    <property type="match status" value="1"/>
</dbReference>
<dbReference type="GO" id="GO:0005739">
    <property type="term" value="C:mitochondrion"/>
    <property type="evidence" value="ECO:0007669"/>
    <property type="project" value="TreeGrafter"/>
</dbReference>
<organism evidence="6">
    <name type="scientific">marine metagenome</name>
    <dbReference type="NCBI Taxonomy" id="408172"/>
    <lineage>
        <taxon>unclassified sequences</taxon>
        <taxon>metagenomes</taxon>
        <taxon>ecological metagenomes</taxon>
    </lineage>
</organism>
<dbReference type="AlphaFoldDB" id="A0A381VEB6"/>
<dbReference type="Pfam" id="PF01571">
    <property type="entry name" value="GCV_T"/>
    <property type="match status" value="1"/>
</dbReference>
<dbReference type="InterPro" id="IPR029043">
    <property type="entry name" value="GcvT/YgfZ_C"/>
</dbReference>
<reference evidence="6" key="1">
    <citation type="submission" date="2018-05" db="EMBL/GenBank/DDBJ databases">
        <authorList>
            <person name="Lanie J.A."/>
            <person name="Ng W.-L."/>
            <person name="Kazmierczak K.M."/>
            <person name="Andrzejewski T.M."/>
            <person name="Davidsen T.M."/>
            <person name="Wayne K.J."/>
            <person name="Tettelin H."/>
            <person name="Glass J.I."/>
            <person name="Rusch D."/>
            <person name="Podicherti R."/>
            <person name="Tsui H.-C.T."/>
            <person name="Winkler M.E."/>
        </authorList>
    </citation>
    <scope>NUCLEOTIDE SEQUENCE</scope>
</reference>
<dbReference type="InterPro" id="IPR006076">
    <property type="entry name" value="FAD-dep_OxRdtase"/>
</dbReference>
<dbReference type="Gene3D" id="3.30.9.10">
    <property type="entry name" value="D-Amino Acid Oxidase, subunit A, domain 2"/>
    <property type="match status" value="1"/>
</dbReference>
<evidence type="ECO:0000259" key="5">
    <source>
        <dbReference type="Pfam" id="PF16350"/>
    </source>
</evidence>
<dbReference type="Gene3D" id="3.30.1360.120">
    <property type="entry name" value="Probable tRNA modification gtpase trme, domain 1"/>
    <property type="match status" value="1"/>
</dbReference>
<evidence type="ECO:0000313" key="6">
    <source>
        <dbReference type="EMBL" id="SVA37743.1"/>
    </source>
</evidence>
<protein>
    <recommendedName>
        <fullName evidence="7">FAD dependent oxidoreductase domain-containing protein</fullName>
    </recommendedName>
</protein>
<dbReference type="InterPro" id="IPR036188">
    <property type="entry name" value="FAD/NAD-bd_sf"/>
</dbReference>
<evidence type="ECO:0000259" key="3">
    <source>
        <dbReference type="Pfam" id="PF01571"/>
    </source>
</evidence>
<name>A0A381VEB6_9ZZZZ</name>
<evidence type="ECO:0008006" key="7">
    <source>
        <dbReference type="Google" id="ProtNLM"/>
    </source>
</evidence>
<dbReference type="SUPFAM" id="SSF101790">
    <property type="entry name" value="Aminomethyltransferase beta-barrel domain"/>
    <property type="match status" value="1"/>
</dbReference>
<evidence type="ECO:0000256" key="1">
    <source>
        <dbReference type="ARBA" id="ARBA00008609"/>
    </source>
</evidence>
<evidence type="ECO:0000259" key="4">
    <source>
        <dbReference type="Pfam" id="PF08669"/>
    </source>
</evidence>
<dbReference type="InterPro" id="IPR028896">
    <property type="entry name" value="GcvT/YgfZ/DmdA"/>
</dbReference>
<dbReference type="InterPro" id="IPR013977">
    <property type="entry name" value="GcvT_C"/>
</dbReference>
<feature type="domain" description="Aminomethyltransferase C-terminal" evidence="4">
    <location>
        <begin position="720"/>
        <end position="798"/>
    </location>
</feature>
<evidence type="ECO:0000259" key="2">
    <source>
        <dbReference type="Pfam" id="PF01266"/>
    </source>
</evidence>
<sequence>MKSHAQVVIVGGGIMGVSLLYHLTKEDWTDVVLIEKGELTSGSTWHAAGQCPHFVGSYNAAKIHNYSNRLYQDLEKETGQSTGWHGCGSLRLALKEDDVDWFHYVKGILDNVGSPAEFVPKEKILDLHPFLKIEDVLCALHTPEDGHTDPTSTTNAMAIAARKAGAEIYRHNRVLEINKLSSGEWEINTEKGKILCEHVVNAAGSFGIEVGAMVGLSNIPSVNMIHHYLVTENHPEIEKRDIELPVVRDPYSNCYLRQEAKGLIVGVYEKNAKAWALEGMDWRFDMELLEPELDRIEDNLVKGMNRIPLFEEVGIKKTICGPITHVPDGNFLAGPAPGLKNFWMFCGTSFGIAQGGGAGKYMAQWMVHGDADINMLEFDCRRYLGWTNQDYAWKRSVDEYTRQYATPFPGEEINVAREIKTTPIYNKLKDQGAQFIDNYGWEKPKWFSDNNEKENYSYRRNNSFNYVKNECENVYNNVGLLDLSTFAKYEISGNSSEQFLERLCANKIPQQEGSIILTHMLNEKGRIQTELTITRFPNNNFYVLSSTASEFRDLDWFLQHKKEDEDVNIKNITNDYGVLVLVGPKSRDVLSELTNEDLSNENFPWLKAKEINIAGMQVKALRINYIGELGWELHHSFKDMENLYDKLMSVGKKYNISNFGAYAVNSLRLEKAYKGWGSELTGEISLVEAGMERFYNINKKDKFIGSDALKEKISQGIEIKIVYLEVNTEDADPFGNEPVYYNDKIVGVVTSGGYGFRVNKSLAFAYVEAELAQNVKEFQIKIQGEKRSAIVLEEMAYDPNNTKLKS</sequence>
<dbReference type="SUPFAM" id="SSF54373">
    <property type="entry name" value="FAD-linked reductases, C-terminal domain"/>
    <property type="match status" value="1"/>
</dbReference>
<dbReference type="EMBL" id="UINC01008384">
    <property type="protein sequence ID" value="SVA37743.1"/>
    <property type="molecule type" value="Genomic_DNA"/>
</dbReference>
<feature type="domain" description="FAD dependent oxidoreductase" evidence="2">
    <location>
        <begin position="7"/>
        <end position="365"/>
    </location>
</feature>
<gene>
    <name evidence="6" type="ORF">METZ01_LOCUS90597</name>
</gene>
<feature type="domain" description="GCVT N-terminal" evidence="3">
    <location>
        <begin position="424"/>
        <end position="699"/>
    </location>
</feature>